<dbReference type="RefSeq" id="WP_051436233.1">
    <property type="nucleotide sequence ID" value="NZ_JAMB01000010.1"/>
</dbReference>
<dbReference type="InterPro" id="IPR010982">
    <property type="entry name" value="Lambda_DNA-bd_dom_sf"/>
</dbReference>
<dbReference type="SUPFAM" id="SSF47413">
    <property type="entry name" value="lambda repressor-like DNA-binding domains"/>
    <property type="match status" value="1"/>
</dbReference>
<dbReference type="eggNOG" id="COG1609">
    <property type="taxonomic scope" value="Bacteria"/>
</dbReference>
<evidence type="ECO:0000256" key="3">
    <source>
        <dbReference type="ARBA" id="ARBA00023163"/>
    </source>
</evidence>
<dbReference type="Gene3D" id="3.40.50.2300">
    <property type="match status" value="2"/>
</dbReference>
<keyword evidence="2" id="KW-0238">DNA-binding</keyword>
<evidence type="ECO:0000256" key="2">
    <source>
        <dbReference type="ARBA" id="ARBA00023125"/>
    </source>
</evidence>
<dbReference type="InterPro" id="IPR001761">
    <property type="entry name" value="Peripla_BP/Lac1_sug-bd_dom"/>
</dbReference>
<dbReference type="OrthoDB" id="9798934at2"/>
<dbReference type="InterPro" id="IPR028082">
    <property type="entry name" value="Peripla_BP_I"/>
</dbReference>
<dbReference type="STRING" id="1122207.MUS1_03865"/>
<keyword evidence="6" id="KW-1185">Reference proteome</keyword>
<reference evidence="5 6" key="1">
    <citation type="submission" date="2014-01" db="EMBL/GenBank/DDBJ databases">
        <title>Marinomonas ushuaiensis DSM 15871 Genome Sequencing.</title>
        <authorList>
            <person name="Lai Q."/>
            <person name="Shao Z.S."/>
        </authorList>
    </citation>
    <scope>NUCLEOTIDE SEQUENCE [LARGE SCALE GENOMIC DNA]</scope>
    <source>
        <strain evidence="5 6">DSM 15871</strain>
    </source>
</reference>
<dbReference type="CDD" id="cd01392">
    <property type="entry name" value="HTH_LacI"/>
    <property type="match status" value="1"/>
</dbReference>
<dbReference type="CDD" id="cd06283">
    <property type="entry name" value="PBP1_RegR_EndR_KdgR-like"/>
    <property type="match status" value="1"/>
</dbReference>
<dbReference type="SMART" id="SM00354">
    <property type="entry name" value="HTH_LACI"/>
    <property type="match status" value="1"/>
</dbReference>
<evidence type="ECO:0000313" key="5">
    <source>
        <dbReference type="EMBL" id="ETX10195.1"/>
    </source>
</evidence>
<evidence type="ECO:0000259" key="4">
    <source>
        <dbReference type="PROSITE" id="PS50932"/>
    </source>
</evidence>
<dbReference type="Proteomes" id="UP000054058">
    <property type="component" value="Unassembled WGS sequence"/>
</dbReference>
<dbReference type="PANTHER" id="PTHR30146:SF145">
    <property type="entry name" value="RIBOSE OPERON REPRESSOR"/>
    <property type="match status" value="1"/>
</dbReference>
<dbReference type="GO" id="GO:0003700">
    <property type="term" value="F:DNA-binding transcription factor activity"/>
    <property type="evidence" value="ECO:0007669"/>
    <property type="project" value="TreeGrafter"/>
</dbReference>
<evidence type="ECO:0000256" key="1">
    <source>
        <dbReference type="ARBA" id="ARBA00023015"/>
    </source>
</evidence>
<dbReference type="PATRIC" id="fig|1122207.3.peg.2393"/>
<accession>X7E2T7</accession>
<dbReference type="SUPFAM" id="SSF53822">
    <property type="entry name" value="Periplasmic binding protein-like I"/>
    <property type="match status" value="1"/>
</dbReference>
<evidence type="ECO:0000313" key="6">
    <source>
        <dbReference type="Proteomes" id="UP000054058"/>
    </source>
</evidence>
<dbReference type="GO" id="GO:0000976">
    <property type="term" value="F:transcription cis-regulatory region binding"/>
    <property type="evidence" value="ECO:0007669"/>
    <property type="project" value="TreeGrafter"/>
</dbReference>
<protein>
    <submittedName>
        <fullName evidence="5">LacI family transcriptional regulator</fullName>
    </submittedName>
</protein>
<proteinExistence type="predicted"/>
<feature type="domain" description="HTH lacI-type" evidence="4">
    <location>
        <begin position="10"/>
        <end position="65"/>
    </location>
</feature>
<dbReference type="PANTHER" id="PTHR30146">
    <property type="entry name" value="LACI-RELATED TRANSCRIPTIONAL REPRESSOR"/>
    <property type="match status" value="1"/>
</dbReference>
<dbReference type="Pfam" id="PF00532">
    <property type="entry name" value="Peripla_BP_1"/>
    <property type="match status" value="1"/>
</dbReference>
<dbReference type="Pfam" id="PF00356">
    <property type="entry name" value="LacI"/>
    <property type="match status" value="1"/>
</dbReference>
<sequence>MLKKKNKSFTTISDVAKYAKVGKTSVSRYLNGEQDKLSKDLCAKITEAIAHLDFRPNHSARMLRAGHSKLIGLMFADVTNSYSTDVLKGIEQVCRREGYMLMVCNTDNEKDLQDRYLNLLEAHRVDGIIINTAGMANEQIDNLNKLTCPLVLIDRINTSLGFDSVGLDNKVAVDEAAEHLKSKSYESILVITESIIIDPRQARIDAIKSFVSQNTDMTCDIIEVEKMSGTATINAIKTFLETHSNRKKAIFTTNSATTLLVAKALKTLNIRVGSEIGLIGIDDPEWAQLFEGGITVMKQPTTLIGQTAGECLLARIQGNDEPPQHIQLPAELIIRQST</sequence>
<organism evidence="5 6">
    <name type="scientific">Marinomonas ushuaiensis DSM 15871</name>
    <dbReference type="NCBI Taxonomy" id="1122207"/>
    <lineage>
        <taxon>Bacteria</taxon>
        <taxon>Pseudomonadati</taxon>
        <taxon>Pseudomonadota</taxon>
        <taxon>Gammaproteobacteria</taxon>
        <taxon>Oceanospirillales</taxon>
        <taxon>Oceanospirillaceae</taxon>
        <taxon>Marinomonas</taxon>
    </lineage>
</organism>
<dbReference type="PROSITE" id="PS50932">
    <property type="entry name" value="HTH_LACI_2"/>
    <property type="match status" value="1"/>
</dbReference>
<dbReference type="EMBL" id="JAMB01000010">
    <property type="protein sequence ID" value="ETX10195.1"/>
    <property type="molecule type" value="Genomic_DNA"/>
</dbReference>
<gene>
    <name evidence="5" type="ORF">MUS1_03865</name>
</gene>
<comment type="caution">
    <text evidence="5">The sequence shown here is derived from an EMBL/GenBank/DDBJ whole genome shotgun (WGS) entry which is preliminary data.</text>
</comment>
<dbReference type="InterPro" id="IPR000843">
    <property type="entry name" value="HTH_LacI"/>
</dbReference>
<dbReference type="Gene3D" id="1.10.260.40">
    <property type="entry name" value="lambda repressor-like DNA-binding domains"/>
    <property type="match status" value="1"/>
</dbReference>
<dbReference type="AlphaFoldDB" id="X7E2T7"/>
<name>X7E2T7_9GAMM</name>
<keyword evidence="3" id="KW-0804">Transcription</keyword>
<keyword evidence="1" id="KW-0805">Transcription regulation</keyword>